<dbReference type="VEuPathDB" id="TriTrypDB:TcCL_Unassigned05217"/>
<proteinExistence type="predicted"/>
<dbReference type="AlphaFoldDB" id="A0A2V2XC31"/>
<dbReference type="VEuPathDB" id="TriTrypDB:C3747_15g118"/>
<gene>
    <name evidence="1" type="ORF">C3747_15g118</name>
</gene>
<accession>A0A2V2XC31</accession>
<comment type="caution">
    <text evidence="1">The sequence shown here is derived from an EMBL/GenBank/DDBJ whole genome shotgun (WGS) entry which is preliminary data.</text>
</comment>
<dbReference type="Proteomes" id="UP000246078">
    <property type="component" value="Unassembled WGS sequence"/>
</dbReference>
<dbReference type="EMBL" id="PRFC01000015">
    <property type="protein sequence ID" value="PWV17982.1"/>
    <property type="molecule type" value="Genomic_DNA"/>
</dbReference>
<dbReference type="VEuPathDB" id="TriTrypDB:TcBrA4_0052460"/>
<name>A0A2V2XC31_TRYCR</name>
<evidence type="ECO:0000313" key="1">
    <source>
        <dbReference type="EMBL" id="PWV17982.1"/>
    </source>
</evidence>
<reference evidence="1 2" key="1">
    <citation type="journal article" date="2018" name="Microb. Genom.">
        <title>Expanding an expanded genome: long-read sequencing of Trypanosoma cruzi.</title>
        <authorList>
            <person name="Berna L."/>
            <person name="Rodriguez M."/>
            <person name="Chiribao M.L."/>
            <person name="Parodi-Talice A."/>
            <person name="Pita S."/>
            <person name="Rijo G."/>
            <person name="Alvarez-Valin F."/>
            <person name="Robello C."/>
        </authorList>
    </citation>
    <scope>NUCLEOTIDE SEQUENCE [LARGE SCALE GENOMIC DNA]</scope>
    <source>
        <strain evidence="1 2">TCC</strain>
    </source>
</reference>
<organism evidence="1 2">
    <name type="scientific">Trypanosoma cruzi</name>
    <dbReference type="NCBI Taxonomy" id="5693"/>
    <lineage>
        <taxon>Eukaryota</taxon>
        <taxon>Discoba</taxon>
        <taxon>Euglenozoa</taxon>
        <taxon>Kinetoplastea</taxon>
        <taxon>Metakinetoplastina</taxon>
        <taxon>Trypanosomatida</taxon>
        <taxon>Trypanosomatidae</taxon>
        <taxon>Trypanosoma</taxon>
        <taxon>Schizotrypanum</taxon>
    </lineage>
</organism>
<evidence type="ECO:0000313" key="2">
    <source>
        <dbReference type="Proteomes" id="UP000246078"/>
    </source>
</evidence>
<protein>
    <submittedName>
        <fullName evidence="1">Uncharacterized protein</fullName>
    </submittedName>
</protein>
<dbReference type="VEuPathDB" id="TriTrypDB:Tc_MARK_9130"/>
<dbReference type="VEuPathDB" id="TriTrypDB:TcG_07040"/>
<sequence>MEISNWKCGDCRSPIKWYAGQQRSSIAQSMWFASTNLHPPPRPPREEHRNEWCWVPSCSSSSWVPLVPAFSTCYPICHGFLAGDRTLITQHSDRDMINLTPQDGLSAVAERTGEYFTEANASKTKYTVLFISNTASLHLAYEGASATVERVPTLLGVNFRNFCGMGARVAKLHEESNQRLLHLAAILFIVRGTK</sequence>